<protein>
    <submittedName>
        <fullName evidence="1">PREDICTED: LR48_Vigan07g262200</fullName>
    </submittedName>
</protein>
<dbReference type="Proteomes" id="UP000327085">
    <property type="component" value="Chromosome 1"/>
</dbReference>
<sequence length="164" mass="18518">MHRRRSSDSEAVMPRPSRASIPFSWENEPGMSKVVTVVHDHRDHKVLSEHLNMEHLTLKLRPPPCLSTSPGRSARFMVVDRQTRLPLCSIQPSLRLNSFRLLGGGVKKEEDPFLAALMKCRAKNPNSPAGNYGEKKVKTMFSFSCKYSCGVREDSIIKMPQSPK</sequence>
<name>A0A5E4EAL3_PRUDU</name>
<dbReference type="OMA" id="ECTKNQK"/>
<evidence type="ECO:0000313" key="1">
    <source>
        <dbReference type="EMBL" id="VVA11890.1"/>
    </source>
</evidence>
<proteinExistence type="predicted"/>
<reference evidence="2" key="1">
    <citation type="journal article" date="2020" name="Plant J.">
        <title>Transposons played a major role in the diversification between the closely related almond and peach genomes: results from the almond genome sequence.</title>
        <authorList>
            <person name="Alioto T."/>
            <person name="Alexiou K.G."/>
            <person name="Bardil A."/>
            <person name="Barteri F."/>
            <person name="Castanera R."/>
            <person name="Cruz F."/>
            <person name="Dhingra A."/>
            <person name="Duval H."/>
            <person name="Fernandez I Marti A."/>
            <person name="Frias L."/>
            <person name="Galan B."/>
            <person name="Garcia J.L."/>
            <person name="Howad W."/>
            <person name="Gomez-Garrido J."/>
            <person name="Gut M."/>
            <person name="Julca I."/>
            <person name="Morata J."/>
            <person name="Puigdomenech P."/>
            <person name="Ribeca P."/>
            <person name="Rubio Cabetas M.J."/>
            <person name="Vlasova A."/>
            <person name="Wirthensohn M."/>
            <person name="Garcia-Mas J."/>
            <person name="Gabaldon T."/>
            <person name="Casacuberta J.M."/>
            <person name="Arus P."/>
        </authorList>
    </citation>
    <scope>NUCLEOTIDE SEQUENCE [LARGE SCALE GENOMIC DNA]</scope>
    <source>
        <strain evidence="2">cv. Texas</strain>
    </source>
</reference>
<dbReference type="Gramene" id="VVA11890">
    <property type="protein sequence ID" value="VVA11890"/>
    <property type="gene ID" value="Prudul26B010201"/>
</dbReference>
<accession>A0A5E4EAL3</accession>
<dbReference type="InParanoid" id="A0A5E4EAL3"/>
<dbReference type="AlphaFoldDB" id="A0A5E4EAL3"/>
<dbReference type="PANTHER" id="PTHR33696">
    <property type="entry name" value="T22J18.15-RELATED"/>
    <property type="match status" value="1"/>
</dbReference>
<dbReference type="EMBL" id="CABIKO010000004">
    <property type="protein sequence ID" value="VVA11890.1"/>
    <property type="molecule type" value="Genomic_DNA"/>
</dbReference>
<organism evidence="1 2">
    <name type="scientific">Prunus dulcis</name>
    <name type="common">Almond</name>
    <name type="synonym">Amygdalus dulcis</name>
    <dbReference type="NCBI Taxonomy" id="3755"/>
    <lineage>
        <taxon>Eukaryota</taxon>
        <taxon>Viridiplantae</taxon>
        <taxon>Streptophyta</taxon>
        <taxon>Embryophyta</taxon>
        <taxon>Tracheophyta</taxon>
        <taxon>Spermatophyta</taxon>
        <taxon>Magnoliopsida</taxon>
        <taxon>eudicotyledons</taxon>
        <taxon>Gunneridae</taxon>
        <taxon>Pentapetalae</taxon>
        <taxon>rosids</taxon>
        <taxon>fabids</taxon>
        <taxon>Rosales</taxon>
        <taxon>Rosaceae</taxon>
        <taxon>Amygdaloideae</taxon>
        <taxon>Amygdaleae</taxon>
        <taxon>Prunus</taxon>
    </lineage>
</organism>
<gene>
    <name evidence="1" type="ORF">ALMOND_2B010201</name>
</gene>
<dbReference type="PANTHER" id="PTHR33696:SF3">
    <property type="entry name" value="FLZ-TYPE DOMAIN-CONTAINING PROTEIN"/>
    <property type="match status" value="1"/>
</dbReference>
<evidence type="ECO:0000313" key="2">
    <source>
        <dbReference type="Proteomes" id="UP000327085"/>
    </source>
</evidence>